<organism evidence="4">
    <name type="scientific">Selaginella moellendorffii</name>
    <name type="common">Spikemoss</name>
    <dbReference type="NCBI Taxonomy" id="88036"/>
    <lineage>
        <taxon>Eukaryota</taxon>
        <taxon>Viridiplantae</taxon>
        <taxon>Streptophyta</taxon>
        <taxon>Embryophyta</taxon>
        <taxon>Tracheophyta</taxon>
        <taxon>Lycopodiopsida</taxon>
        <taxon>Selaginellales</taxon>
        <taxon>Selaginellaceae</taxon>
        <taxon>Selaginella</taxon>
    </lineage>
</organism>
<dbReference type="OMA" id="VWNGLHT"/>
<dbReference type="KEGG" id="smo:SELMODRAFT_102199"/>
<dbReference type="EMBL" id="GL377590">
    <property type="protein sequence ID" value="EFJ24382.1"/>
    <property type="molecule type" value="Genomic_DNA"/>
</dbReference>
<dbReference type="Gene3D" id="3.40.50.1110">
    <property type="entry name" value="SGNH hydrolase"/>
    <property type="match status" value="1"/>
</dbReference>
<sequence length="407" mass="45308">MAPGPGSCDRSRFWFCYAPWRFLGYLRQIPENAARFLALACILALAQLFRAQDQPLVQENAAVPLVPAYFVYGDSTVDVGNNNFLRTLARADIPPYGKDFDTHEPTGRFSNGRLSIDYLAKFIGLPFPAPFLSGLNITTMRHGANFASAGAGILSESGGDLGQHIPLVEQIQQVSDFKDQLVFNHGREAARKLMSRSLHYISIGSNDFIHYYLRNVSGVESDISPLDFNNLLVATLVSQLKILYDVGVRKMVVVGIGPLGCTPYFLYEDGSKTGSCISEINFMVEEYNNALRVEVEKMYESHTDLDVIYCDIYDGLFPIVQNPSSFGFQTATVACCGMGRFGGWLMCLLPEMACHNASTHVWWDEFHPTDRANEFLAKSIWSGDSFQLCHEMTLQQLIAQPDRSSAP</sequence>
<protein>
    <submittedName>
        <fullName evidence="3">Uncharacterized protein</fullName>
    </submittedName>
</protein>
<evidence type="ECO:0000313" key="4">
    <source>
        <dbReference type="Proteomes" id="UP000001514"/>
    </source>
</evidence>
<dbReference type="InterPro" id="IPR051058">
    <property type="entry name" value="GDSL_Est/Lipase"/>
</dbReference>
<dbReference type="PANTHER" id="PTHR45648:SF13">
    <property type="entry name" value="OS02G0290900 PROTEIN"/>
    <property type="match status" value="1"/>
</dbReference>
<dbReference type="Proteomes" id="UP000001514">
    <property type="component" value="Unassembled WGS sequence"/>
</dbReference>
<keyword evidence="4" id="KW-1185">Reference proteome</keyword>
<dbReference type="GO" id="GO:0016788">
    <property type="term" value="F:hydrolase activity, acting on ester bonds"/>
    <property type="evidence" value="ECO:0007669"/>
    <property type="project" value="InterPro"/>
</dbReference>
<dbReference type="Gramene" id="EFJ24382">
    <property type="protein sequence ID" value="EFJ24382"/>
    <property type="gene ID" value="SELMODRAFT_102199"/>
</dbReference>
<dbReference type="OrthoDB" id="1600564at2759"/>
<dbReference type="HOGENOM" id="CLU_015101_0_2_1"/>
<proteinExistence type="inferred from homology"/>
<dbReference type="eggNOG" id="ENOG502QTIJ">
    <property type="taxonomic scope" value="Eukaryota"/>
</dbReference>
<dbReference type="SUPFAM" id="SSF52266">
    <property type="entry name" value="SGNH hydrolase"/>
    <property type="match status" value="1"/>
</dbReference>
<dbReference type="InterPro" id="IPR035669">
    <property type="entry name" value="SGNH_plant_lipase-like"/>
</dbReference>
<dbReference type="PANTHER" id="PTHR45648">
    <property type="entry name" value="GDSL LIPASE/ACYLHYDROLASE FAMILY PROTEIN (AFU_ORTHOLOGUE AFUA_4G14700)"/>
    <property type="match status" value="1"/>
</dbReference>
<dbReference type="Pfam" id="PF00657">
    <property type="entry name" value="Lipase_GDSL"/>
    <property type="match status" value="1"/>
</dbReference>
<dbReference type="InParanoid" id="D8RUD0"/>
<evidence type="ECO:0000313" key="3">
    <source>
        <dbReference type="EMBL" id="EFJ24382.1"/>
    </source>
</evidence>
<evidence type="ECO:0000256" key="2">
    <source>
        <dbReference type="ARBA" id="ARBA00022801"/>
    </source>
</evidence>
<keyword evidence="2" id="KW-0378">Hydrolase</keyword>
<name>D8RUD0_SELML</name>
<accession>D8RUD0</accession>
<comment type="similarity">
    <text evidence="1">Belongs to the 'GDSL' lipolytic enzyme family.</text>
</comment>
<dbReference type="CDD" id="cd01837">
    <property type="entry name" value="SGNH_plant_lipase_like"/>
    <property type="match status" value="1"/>
</dbReference>
<gene>
    <name evidence="3" type="ORF">SELMODRAFT_102199</name>
</gene>
<dbReference type="AlphaFoldDB" id="D8RUD0"/>
<reference evidence="3 4" key="1">
    <citation type="journal article" date="2011" name="Science">
        <title>The Selaginella genome identifies genetic changes associated with the evolution of vascular plants.</title>
        <authorList>
            <person name="Banks J.A."/>
            <person name="Nishiyama T."/>
            <person name="Hasebe M."/>
            <person name="Bowman J.L."/>
            <person name="Gribskov M."/>
            <person name="dePamphilis C."/>
            <person name="Albert V.A."/>
            <person name="Aono N."/>
            <person name="Aoyama T."/>
            <person name="Ambrose B.A."/>
            <person name="Ashton N.W."/>
            <person name="Axtell M.J."/>
            <person name="Barker E."/>
            <person name="Barker M.S."/>
            <person name="Bennetzen J.L."/>
            <person name="Bonawitz N.D."/>
            <person name="Chapple C."/>
            <person name="Cheng C."/>
            <person name="Correa L.G."/>
            <person name="Dacre M."/>
            <person name="DeBarry J."/>
            <person name="Dreyer I."/>
            <person name="Elias M."/>
            <person name="Engstrom E.M."/>
            <person name="Estelle M."/>
            <person name="Feng L."/>
            <person name="Finet C."/>
            <person name="Floyd S.K."/>
            <person name="Frommer W.B."/>
            <person name="Fujita T."/>
            <person name="Gramzow L."/>
            <person name="Gutensohn M."/>
            <person name="Harholt J."/>
            <person name="Hattori M."/>
            <person name="Heyl A."/>
            <person name="Hirai T."/>
            <person name="Hiwatashi Y."/>
            <person name="Ishikawa M."/>
            <person name="Iwata M."/>
            <person name="Karol K.G."/>
            <person name="Koehler B."/>
            <person name="Kolukisaoglu U."/>
            <person name="Kubo M."/>
            <person name="Kurata T."/>
            <person name="Lalonde S."/>
            <person name="Li K."/>
            <person name="Li Y."/>
            <person name="Litt A."/>
            <person name="Lyons E."/>
            <person name="Manning G."/>
            <person name="Maruyama T."/>
            <person name="Michael T.P."/>
            <person name="Mikami K."/>
            <person name="Miyazaki S."/>
            <person name="Morinaga S."/>
            <person name="Murata T."/>
            <person name="Mueller-Roeber B."/>
            <person name="Nelson D.R."/>
            <person name="Obara M."/>
            <person name="Oguri Y."/>
            <person name="Olmstead R.G."/>
            <person name="Onodera N."/>
            <person name="Petersen B.L."/>
            <person name="Pils B."/>
            <person name="Prigge M."/>
            <person name="Rensing S.A."/>
            <person name="Riano-Pachon D.M."/>
            <person name="Roberts A.W."/>
            <person name="Sato Y."/>
            <person name="Scheller H.V."/>
            <person name="Schulz B."/>
            <person name="Schulz C."/>
            <person name="Shakirov E.V."/>
            <person name="Shibagaki N."/>
            <person name="Shinohara N."/>
            <person name="Shippen D.E."/>
            <person name="Soerensen I."/>
            <person name="Sotooka R."/>
            <person name="Sugimoto N."/>
            <person name="Sugita M."/>
            <person name="Sumikawa N."/>
            <person name="Tanurdzic M."/>
            <person name="Theissen G."/>
            <person name="Ulvskov P."/>
            <person name="Wakazuki S."/>
            <person name="Weng J.K."/>
            <person name="Willats W.W."/>
            <person name="Wipf D."/>
            <person name="Wolf P.G."/>
            <person name="Yang L."/>
            <person name="Zimmer A.D."/>
            <person name="Zhu Q."/>
            <person name="Mitros T."/>
            <person name="Hellsten U."/>
            <person name="Loque D."/>
            <person name="Otillar R."/>
            <person name="Salamov A."/>
            <person name="Schmutz J."/>
            <person name="Shapiro H."/>
            <person name="Lindquist E."/>
            <person name="Lucas S."/>
            <person name="Rokhsar D."/>
            <person name="Grigoriev I.V."/>
        </authorList>
    </citation>
    <scope>NUCLEOTIDE SEQUENCE [LARGE SCALE GENOMIC DNA]</scope>
</reference>
<dbReference type="InterPro" id="IPR001087">
    <property type="entry name" value="GDSL"/>
</dbReference>
<evidence type="ECO:0000256" key="1">
    <source>
        <dbReference type="ARBA" id="ARBA00008668"/>
    </source>
</evidence>
<dbReference type="InterPro" id="IPR036514">
    <property type="entry name" value="SGNH_hydro_sf"/>
</dbReference>
<dbReference type="STRING" id="88036.D8RUD0"/>